<dbReference type="AlphaFoldDB" id="A0A1R4INA0"/>
<dbReference type="Gene3D" id="1.10.1740.10">
    <property type="match status" value="1"/>
</dbReference>
<sequence>MEARDELSDGVLAQMSIDGDERAFAVLLRRHAGYLRAYAIRLTGSRADADDVVQAAFITAWRRLDSLNEPDRFKAWMRRIVSNRSIDLIRSRRVEDTPIDDQVPSPERDDPERRAIAGEGLQRLSAALEALPSAQREVWAMRELGGLSYEEIAAELGVTAAVVRGRLARARATLVHEVEVWR</sequence>
<dbReference type="RefSeq" id="WP_087136170.1">
    <property type="nucleotide sequence ID" value="NZ_FUKR01000017.1"/>
</dbReference>
<feature type="domain" description="RNA polymerase sigma factor 70 region 4 type 2" evidence="7">
    <location>
        <begin position="122"/>
        <end position="174"/>
    </location>
</feature>
<evidence type="ECO:0000256" key="3">
    <source>
        <dbReference type="ARBA" id="ARBA00023082"/>
    </source>
</evidence>
<dbReference type="GO" id="GO:0006352">
    <property type="term" value="P:DNA-templated transcription initiation"/>
    <property type="evidence" value="ECO:0007669"/>
    <property type="project" value="InterPro"/>
</dbReference>
<evidence type="ECO:0000313" key="8">
    <source>
        <dbReference type="EMBL" id="SJN21386.1"/>
    </source>
</evidence>
<dbReference type="Pfam" id="PF04542">
    <property type="entry name" value="Sigma70_r2"/>
    <property type="match status" value="1"/>
</dbReference>
<dbReference type="InterPro" id="IPR013249">
    <property type="entry name" value="RNA_pol_sigma70_r4_t2"/>
</dbReference>
<evidence type="ECO:0000259" key="6">
    <source>
        <dbReference type="Pfam" id="PF04542"/>
    </source>
</evidence>
<dbReference type="SUPFAM" id="SSF88946">
    <property type="entry name" value="Sigma2 domain of RNA polymerase sigma factors"/>
    <property type="match status" value="1"/>
</dbReference>
<name>A0A1R4INA0_9MICO</name>
<evidence type="ECO:0000256" key="1">
    <source>
        <dbReference type="ARBA" id="ARBA00010641"/>
    </source>
</evidence>
<evidence type="ECO:0000256" key="2">
    <source>
        <dbReference type="ARBA" id="ARBA00023015"/>
    </source>
</evidence>
<gene>
    <name evidence="8" type="ORF">FM119_02765</name>
</gene>
<evidence type="ECO:0000259" key="7">
    <source>
        <dbReference type="Pfam" id="PF08281"/>
    </source>
</evidence>
<dbReference type="CDD" id="cd06171">
    <property type="entry name" value="Sigma70_r4"/>
    <property type="match status" value="1"/>
</dbReference>
<evidence type="ECO:0000313" key="9">
    <source>
        <dbReference type="Proteomes" id="UP000196778"/>
    </source>
</evidence>
<comment type="similarity">
    <text evidence="1">Belongs to the sigma-70 factor family. ECF subfamily.</text>
</comment>
<evidence type="ECO:0000256" key="5">
    <source>
        <dbReference type="ARBA" id="ARBA00023163"/>
    </source>
</evidence>
<dbReference type="InterPro" id="IPR036388">
    <property type="entry name" value="WH-like_DNA-bd_sf"/>
</dbReference>
<dbReference type="Gene3D" id="1.10.10.10">
    <property type="entry name" value="Winged helix-like DNA-binding domain superfamily/Winged helix DNA-binding domain"/>
    <property type="match status" value="1"/>
</dbReference>
<proteinExistence type="inferred from homology"/>
<keyword evidence="4" id="KW-0238">DNA-binding</keyword>
<dbReference type="GO" id="GO:0016987">
    <property type="term" value="F:sigma factor activity"/>
    <property type="evidence" value="ECO:0007669"/>
    <property type="project" value="UniProtKB-KW"/>
</dbReference>
<dbReference type="Pfam" id="PF08281">
    <property type="entry name" value="Sigma70_r4_2"/>
    <property type="match status" value="1"/>
</dbReference>
<dbReference type="InterPro" id="IPR014284">
    <property type="entry name" value="RNA_pol_sigma-70_dom"/>
</dbReference>
<evidence type="ECO:0000256" key="4">
    <source>
        <dbReference type="ARBA" id="ARBA00023125"/>
    </source>
</evidence>
<dbReference type="EMBL" id="FUKR01000017">
    <property type="protein sequence ID" value="SJN21386.1"/>
    <property type="molecule type" value="Genomic_DNA"/>
</dbReference>
<keyword evidence="2" id="KW-0805">Transcription regulation</keyword>
<dbReference type="InterPro" id="IPR013325">
    <property type="entry name" value="RNA_pol_sigma_r2"/>
</dbReference>
<dbReference type="Proteomes" id="UP000196778">
    <property type="component" value="Unassembled WGS sequence"/>
</dbReference>
<dbReference type="OrthoDB" id="7376212at2"/>
<dbReference type="InterPro" id="IPR039425">
    <property type="entry name" value="RNA_pol_sigma-70-like"/>
</dbReference>
<organism evidence="8 9">
    <name type="scientific">Mycetocola reblochoni REB411</name>
    <dbReference type="NCBI Taxonomy" id="1255698"/>
    <lineage>
        <taxon>Bacteria</taxon>
        <taxon>Bacillati</taxon>
        <taxon>Actinomycetota</taxon>
        <taxon>Actinomycetes</taxon>
        <taxon>Micrococcales</taxon>
        <taxon>Microbacteriaceae</taxon>
        <taxon>Mycetocola</taxon>
    </lineage>
</organism>
<keyword evidence="5" id="KW-0804">Transcription</keyword>
<dbReference type="PANTHER" id="PTHR43133">
    <property type="entry name" value="RNA POLYMERASE ECF-TYPE SIGMA FACTO"/>
    <property type="match status" value="1"/>
</dbReference>
<keyword evidence="9" id="KW-1185">Reference proteome</keyword>
<dbReference type="InterPro" id="IPR007627">
    <property type="entry name" value="RNA_pol_sigma70_r2"/>
</dbReference>
<keyword evidence="3" id="KW-0731">Sigma factor</keyword>
<protein>
    <submittedName>
        <fullName evidence="8">RNA polymerase sigma factor RpoE</fullName>
    </submittedName>
</protein>
<dbReference type="PANTHER" id="PTHR43133:SF8">
    <property type="entry name" value="RNA POLYMERASE SIGMA FACTOR HI_1459-RELATED"/>
    <property type="match status" value="1"/>
</dbReference>
<accession>A0A1R4INA0</accession>
<dbReference type="GO" id="GO:0003677">
    <property type="term" value="F:DNA binding"/>
    <property type="evidence" value="ECO:0007669"/>
    <property type="project" value="UniProtKB-KW"/>
</dbReference>
<dbReference type="InterPro" id="IPR013324">
    <property type="entry name" value="RNA_pol_sigma_r3/r4-like"/>
</dbReference>
<dbReference type="NCBIfam" id="TIGR02937">
    <property type="entry name" value="sigma70-ECF"/>
    <property type="match status" value="1"/>
</dbReference>
<feature type="domain" description="RNA polymerase sigma-70 region 2" evidence="6">
    <location>
        <begin position="27"/>
        <end position="93"/>
    </location>
</feature>
<dbReference type="SUPFAM" id="SSF88659">
    <property type="entry name" value="Sigma3 and sigma4 domains of RNA polymerase sigma factors"/>
    <property type="match status" value="1"/>
</dbReference>
<reference evidence="9" key="1">
    <citation type="submission" date="2017-02" db="EMBL/GenBank/DDBJ databases">
        <authorList>
            <person name="Dridi B."/>
        </authorList>
    </citation>
    <scope>NUCLEOTIDE SEQUENCE [LARGE SCALE GENOMIC DNA]</scope>
    <source>
        <strain evidence="9">EB411</strain>
    </source>
</reference>